<dbReference type="InterPro" id="IPR014721">
    <property type="entry name" value="Ribsml_uS5_D2-typ_fold_subgr"/>
</dbReference>
<dbReference type="SUPFAM" id="SSF55060">
    <property type="entry name" value="GHMP Kinase, C-terminal domain"/>
    <property type="match status" value="1"/>
</dbReference>
<dbReference type="InterPro" id="IPR020568">
    <property type="entry name" value="Ribosomal_Su5_D2-typ_SF"/>
</dbReference>
<dbReference type="InterPro" id="IPR013750">
    <property type="entry name" value="GHMP_kinase_C_dom"/>
</dbReference>
<protein>
    <recommendedName>
        <fullName evidence="3">GHMP kinase C-terminal domain-containing protein</fullName>
    </recommendedName>
</protein>
<evidence type="ECO:0000259" key="3">
    <source>
        <dbReference type="Pfam" id="PF08544"/>
    </source>
</evidence>
<dbReference type="Proteomes" id="UP001153148">
    <property type="component" value="Unassembled WGS sequence"/>
</dbReference>
<dbReference type="PANTHER" id="PTHR10457">
    <property type="entry name" value="MEVALONATE KINASE/GALACTOKINASE"/>
    <property type="match status" value="1"/>
</dbReference>
<keyword evidence="1" id="KW-0547">Nucleotide-binding</keyword>
<dbReference type="PRINTS" id="PR00959">
    <property type="entry name" value="MEVGALKINASE"/>
</dbReference>
<dbReference type="Gene3D" id="3.30.230.10">
    <property type="match status" value="1"/>
</dbReference>
<proteinExistence type="predicted"/>
<dbReference type="Pfam" id="PF08544">
    <property type="entry name" value="GHMP_kinases_C"/>
    <property type="match status" value="1"/>
</dbReference>
<evidence type="ECO:0000256" key="2">
    <source>
        <dbReference type="ARBA" id="ARBA00022840"/>
    </source>
</evidence>
<comment type="caution">
    <text evidence="4">The sequence shown here is derived from an EMBL/GenBank/DDBJ whole genome shotgun (WGS) entry which is preliminary data.</text>
</comment>
<feature type="non-terminal residue" evidence="4">
    <location>
        <position position="1"/>
    </location>
</feature>
<accession>A0ABN7PTJ5</accession>
<dbReference type="SUPFAM" id="SSF54211">
    <property type="entry name" value="Ribosomal protein S5 domain 2-like"/>
    <property type="match status" value="1"/>
</dbReference>
<keyword evidence="5" id="KW-1185">Reference proteome</keyword>
<name>A0ABN7PTJ5_TIMPD</name>
<dbReference type="EMBL" id="CAJPIN010101500">
    <property type="protein sequence ID" value="CAG2068761.1"/>
    <property type="molecule type" value="Genomic_DNA"/>
</dbReference>
<dbReference type="Gene3D" id="3.30.70.890">
    <property type="entry name" value="GHMP kinase, C-terminal domain"/>
    <property type="match status" value="1"/>
</dbReference>
<evidence type="ECO:0000313" key="5">
    <source>
        <dbReference type="Proteomes" id="UP001153148"/>
    </source>
</evidence>
<evidence type="ECO:0000313" key="4">
    <source>
        <dbReference type="EMBL" id="CAG2068761.1"/>
    </source>
</evidence>
<dbReference type="PANTHER" id="PTHR10457:SF7">
    <property type="entry name" value="GALACTOKINASE-RELATED"/>
    <property type="match status" value="1"/>
</dbReference>
<dbReference type="InterPro" id="IPR036554">
    <property type="entry name" value="GHMP_kinase_C_sf"/>
</dbReference>
<organism evidence="4 5">
    <name type="scientific">Timema podura</name>
    <name type="common">Walking stick</name>
    <dbReference type="NCBI Taxonomy" id="61482"/>
    <lineage>
        <taxon>Eukaryota</taxon>
        <taxon>Metazoa</taxon>
        <taxon>Ecdysozoa</taxon>
        <taxon>Arthropoda</taxon>
        <taxon>Hexapoda</taxon>
        <taxon>Insecta</taxon>
        <taxon>Pterygota</taxon>
        <taxon>Neoptera</taxon>
        <taxon>Polyneoptera</taxon>
        <taxon>Phasmatodea</taxon>
        <taxon>Timematodea</taxon>
        <taxon>Timematoidea</taxon>
        <taxon>Timematidae</taxon>
        <taxon>Timema</taxon>
    </lineage>
</organism>
<keyword evidence="2" id="KW-0067">ATP-binding</keyword>
<sequence>QTCKALACQKAEHEFAGMPCGIMDQFVSVLAKQGHALLIDCRSLTHTLVPLKDPNIVILITNSHVKHELTGSEYPTRRRQCEEAAMALGKKSLRDADIQDLERLQSKPIDETMLRRARHVIGEIARTERAADALKSGDYEAFGELMVESHISLRDDYEVSCPELDQLVELALVVPGVLGSRMTGGGFGGCTVTLLRNEAVNDAIANMETNYKGKASFYIVTASDGARELSVKK</sequence>
<evidence type="ECO:0000256" key="1">
    <source>
        <dbReference type="ARBA" id="ARBA00022741"/>
    </source>
</evidence>
<gene>
    <name evidence="4" type="ORF">TPAB3V08_LOCUS15704</name>
</gene>
<feature type="domain" description="GHMP kinase C-terminal" evidence="3">
    <location>
        <begin position="131"/>
        <end position="211"/>
    </location>
</feature>
<reference evidence="4" key="1">
    <citation type="submission" date="2021-03" db="EMBL/GenBank/DDBJ databases">
        <authorList>
            <person name="Tran Van P."/>
        </authorList>
    </citation>
    <scope>NUCLEOTIDE SEQUENCE</scope>
</reference>